<feature type="region of interest" description="Disordered" evidence="1">
    <location>
        <begin position="1"/>
        <end position="40"/>
    </location>
</feature>
<evidence type="ECO:0000313" key="2">
    <source>
        <dbReference type="EMBL" id="ABE62762.1"/>
    </source>
</evidence>
<evidence type="ECO:0000256" key="1">
    <source>
        <dbReference type="SAM" id="MobiDB-lite"/>
    </source>
</evidence>
<dbReference type="EMBL" id="CP000319">
    <property type="protein sequence ID" value="ABE62762.1"/>
    <property type="molecule type" value="Genomic_DNA"/>
</dbReference>
<sequence>MPSDYPMPTFPSQKQPMPGSTEKMEPRPDHGEETYKGSGKLESMRAIVTGGARSLTRSSSHPRHQSRWRSQSPPAKSRRTRHSMTAVTANANMAMIRS</sequence>
<dbReference type="KEGG" id="nha:Nham_1960"/>
<reference evidence="2 3" key="1">
    <citation type="submission" date="2006-03" db="EMBL/GenBank/DDBJ databases">
        <title>Complete sequence of chromosome of Nitrobacter hamburgensis X14.</title>
        <authorList>
            <consortium name="US DOE Joint Genome Institute"/>
            <person name="Copeland A."/>
            <person name="Lucas S."/>
            <person name="Lapidus A."/>
            <person name="Barry K."/>
            <person name="Detter J.C."/>
            <person name="Glavina del Rio T."/>
            <person name="Hammon N."/>
            <person name="Israni S."/>
            <person name="Dalin E."/>
            <person name="Tice H."/>
            <person name="Pitluck S."/>
            <person name="Chain P."/>
            <person name="Malfatti S."/>
            <person name="Shin M."/>
            <person name="Vergez L."/>
            <person name="Schmutz J."/>
            <person name="Larimer F."/>
            <person name="Land M."/>
            <person name="Hauser L."/>
            <person name="Kyrpides N."/>
            <person name="Ivanova N."/>
            <person name="Ward B."/>
            <person name="Arp D."/>
            <person name="Klotz M."/>
            <person name="Stein L."/>
            <person name="O'Mullan G."/>
            <person name="Starkenburg S."/>
            <person name="Sayavedra L."/>
            <person name="Poret-Peterson A.T."/>
            <person name="Gentry M.E."/>
            <person name="Bruce D."/>
            <person name="Richardson P."/>
        </authorList>
    </citation>
    <scope>NUCLEOTIDE SEQUENCE [LARGE SCALE GENOMIC DNA]</scope>
    <source>
        <strain evidence="3">DSM 10229 / NCIMB 13809 / X14</strain>
    </source>
</reference>
<feature type="compositionally biased region" description="Basic and acidic residues" evidence="1">
    <location>
        <begin position="22"/>
        <end position="35"/>
    </location>
</feature>
<protein>
    <submittedName>
        <fullName evidence="2">Uncharacterized protein</fullName>
    </submittedName>
</protein>
<dbReference type="HOGENOM" id="CLU_2330868_0_0_5"/>
<dbReference type="eggNOG" id="COG1028">
    <property type="taxonomic scope" value="Bacteria"/>
</dbReference>
<proteinExistence type="predicted"/>
<name>Q1QLY5_NITHX</name>
<feature type="region of interest" description="Disordered" evidence="1">
    <location>
        <begin position="52"/>
        <end position="83"/>
    </location>
</feature>
<organism evidence="2 3">
    <name type="scientific">Nitrobacter hamburgensis (strain DSM 10229 / NCIMB 13809 / X14)</name>
    <dbReference type="NCBI Taxonomy" id="323097"/>
    <lineage>
        <taxon>Bacteria</taxon>
        <taxon>Pseudomonadati</taxon>
        <taxon>Pseudomonadota</taxon>
        <taxon>Alphaproteobacteria</taxon>
        <taxon>Hyphomicrobiales</taxon>
        <taxon>Nitrobacteraceae</taxon>
        <taxon>Nitrobacter</taxon>
    </lineage>
</organism>
<accession>Q1QLY5</accession>
<dbReference type="Proteomes" id="UP000001953">
    <property type="component" value="Chromosome"/>
</dbReference>
<dbReference type="AlphaFoldDB" id="Q1QLY5"/>
<dbReference type="STRING" id="323097.Nham_1960"/>
<keyword evidence="3" id="KW-1185">Reference proteome</keyword>
<gene>
    <name evidence="2" type="ordered locus">Nham_1960</name>
</gene>
<evidence type="ECO:0000313" key="3">
    <source>
        <dbReference type="Proteomes" id="UP000001953"/>
    </source>
</evidence>